<protein>
    <recommendedName>
        <fullName evidence="1">Semialdehyde dehydrogenase NAD-binding domain-containing protein</fullName>
    </recommendedName>
</protein>
<sequence>MKTYRVAVVGATGAVGNEMISILEQRDFPIQE</sequence>
<comment type="caution">
    <text evidence="2">The sequence shown here is derived from an EMBL/GenBank/DDBJ whole genome shotgun (WGS) entry which is preliminary data.</text>
</comment>
<organism evidence="2 3">
    <name type="scientific">candidate division KSB3 bacterium</name>
    <dbReference type="NCBI Taxonomy" id="2044937"/>
    <lineage>
        <taxon>Bacteria</taxon>
        <taxon>candidate division KSB3</taxon>
    </lineage>
</organism>
<evidence type="ECO:0000259" key="1">
    <source>
        <dbReference type="Pfam" id="PF01118"/>
    </source>
</evidence>
<dbReference type="GO" id="GO:0016620">
    <property type="term" value="F:oxidoreductase activity, acting on the aldehyde or oxo group of donors, NAD or NADP as acceptor"/>
    <property type="evidence" value="ECO:0007669"/>
    <property type="project" value="InterPro"/>
</dbReference>
<proteinExistence type="predicted"/>
<dbReference type="Gene3D" id="3.40.50.720">
    <property type="entry name" value="NAD(P)-binding Rossmann-like Domain"/>
    <property type="match status" value="1"/>
</dbReference>
<dbReference type="Pfam" id="PF01118">
    <property type="entry name" value="Semialdhyde_dh"/>
    <property type="match status" value="1"/>
</dbReference>
<reference evidence="2" key="1">
    <citation type="submission" date="2019-11" db="EMBL/GenBank/DDBJ databases">
        <title>Microbial mats filling the niche in hypersaline microbial mats.</title>
        <authorList>
            <person name="Wong H.L."/>
            <person name="Macleod F.I."/>
            <person name="White R.A. III"/>
            <person name="Burns B.P."/>
        </authorList>
    </citation>
    <scope>NUCLEOTIDE SEQUENCE</scope>
    <source>
        <strain evidence="2">Rbin_158</strain>
    </source>
</reference>
<feature type="domain" description="Semialdehyde dehydrogenase NAD-binding" evidence="1">
    <location>
        <begin position="5"/>
        <end position="31"/>
    </location>
</feature>
<dbReference type="AlphaFoldDB" id="A0A9D5K0R7"/>
<dbReference type="EMBL" id="WJJP01000718">
    <property type="protein sequence ID" value="MBD3327281.1"/>
    <property type="molecule type" value="Genomic_DNA"/>
</dbReference>
<name>A0A9D5K0R7_9BACT</name>
<dbReference type="Proteomes" id="UP000649604">
    <property type="component" value="Unassembled WGS sequence"/>
</dbReference>
<dbReference type="InterPro" id="IPR000534">
    <property type="entry name" value="Semialdehyde_DH_NAD-bd"/>
</dbReference>
<dbReference type="SUPFAM" id="SSF51735">
    <property type="entry name" value="NAD(P)-binding Rossmann-fold domains"/>
    <property type="match status" value="1"/>
</dbReference>
<gene>
    <name evidence="2" type="ORF">GF339_22030</name>
</gene>
<feature type="non-terminal residue" evidence="2">
    <location>
        <position position="32"/>
    </location>
</feature>
<evidence type="ECO:0000313" key="3">
    <source>
        <dbReference type="Proteomes" id="UP000649604"/>
    </source>
</evidence>
<evidence type="ECO:0000313" key="2">
    <source>
        <dbReference type="EMBL" id="MBD3327281.1"/>
    </source>
</evidence>
<dbReference type="InterPro" id="IPR036291">
    <property type="entry name" value="NAD(P)-bd_dom_sf"/>
</dbReference>
<dbReference type="GO" id="GO:0051287">
    <property type="term" value="F:NAD binding"/>
    <property type="evidence" value="ECO:0007669"/>
    <property type="project" value="InterPro"/>
</dbReference>
<accession>A0A9D5K0R7</accession>